<protein>
    <submittedName>
        <fullName evidence="5">CYFA0S01e17986g1_1</fullName>
    </submittedName>
</protein>
<proteinExistence type="predicted"/>
<evidence type="ECO:0000313" key="5">
    <source>
        <dbReference type="EMBL" id="CDR37826.1"/>
    </source>
</evidence>
<dbReference type="PANTHER" id="PTHR46283">
    <property type="entry name" value="E3 UBIQUITIN-PROTEIN LIGASE MARCH5"/>
    <property type="match status" value="1"/>
</dbReference>
<evidence type="ECO:0000256" key="3">
    <source>
        <dbReference type="ARBA" id="ARBA00022989"/>
    </source>
</evidence>
<evidence type="ECO:0000256" key="2">
    <source>
        <dbReference type="ARBA" id="ARBA00022692"/>
    </source>
</evidence>
<evidence type="ECO:0000256" key="1">
    <source>
        <dbReference type="ARBA" id="ARBA00004141"/>
    </source>
</evidence>
<dbReference type="InterPro" id="IPR013083">
    <property type="entry name" value="Znf_RING/FYVE/PHD"/>
</dbReference>
<dbReference type="Gene3D" id="3.30.40.10">
    <property type="entry name" value="Zinc/RING finger domain, C3HC4 (zinc finger)"/>
    <property type="match status" value="1"/>
</dbReference>
<dbReference type="EMBL" id="LK052886">
    <property type="protein sequence ID" value="CDR37826.1"/>
    <property type="molecule type" value="Genomic_DNA"/>
</dbReference>
<keyword evidence="3" id="KW-1133">Transmembrane helix</keyword>
<dbReference type="PhylomeDB" id="A0A061AL02"/>
<sequence length="517" mass="58869">MSSEEEQDRCWICLGNDGDAPPMSRPTDSRHLIKVCSCSLSVHKRCLLDWATDIDSRSRFSDNAPTLVEQDDVVHLAIHAEDYAAVVGLRATNGASIYTGRDLQCPQCKRQILLQMKPSSILSLKRLVMTVGQSLASTTATAVIGSSVVASIAASGFSLLASIGYKMWDVLAGTPLLLKMMNVKERSFDTALQNDSLTVKHLLTIAGLPLFVHSIRSDSLIARLISSGYPFLFFNGRFKGPTFFLVFFRLAKYIYTIIFQLTLNRFYYRWLAQTKPCFIADRLSLSELEQMEQENQMRLELESNREDCDSGKPWYRRIWSWLFPYHTAEERTIIEHIRTREFEAIASRNYANLFNKESFFWRFGCSCFWPYLGSIVGKLLSNYTSINSQILPFIETPAEGAYACNLIGMCVVAIVRDVMLLYFAWKEVQQYNNLDVTDSEFSGLKVNCFTRFQLQDGEELPNDIIDTHMRAHSHSADQETVHEQGDAGRRLVLGDQWNNWVLNLPNVEGWAQLLQQA</sequence>
<keyword evidence="4" id="KW-0472">Membrane</keyword>
<keyword evidence="2" id="KW-0812">Transmembrane</keyword>
<evidence type="ECO:0000256" key="4">
    <source>
        <dbReference type="ARBA" id="ARBA00023136"/>
    </source>
</evidence>
<reference evidence="5" key="1">
    <citation type="journal article" date="2014" name="Genome Announc.">
        <title>Genome sequence of the yeast Cyberlindnera fabianii (Hansenula fabianii).</title>
        <authorList>
            <person name="Freel K.C."/>
            <person name="Sarilar V."/>
            <person name="Neuveglise C."/>
            <person name="Devillers H."/>
            <person name="Friedrich A."/>
            <person name="Schacherer J."/>
        </authorList>
    </citation>
    <scope>NUCLEOTIDE SEQUENCE</scope>
    <source>
        <strain evidence="5">YJS4271</strain>
    </source>
</reference>
<comment type="subcellular location">
    <subcellularLocation>
        <location evidence="1">Membrane</location>
        <topology evidence="1">Multi-pass membrane protein</topology>
    </subcellularLocation>
</comment>
<gene>
    <name evidence="5" type="ORF">CYFA0S_01e17986g</name>
</gene>
<name>A0A061AL02_CYBFA</name>
<dbReference type="AlphaFoldDB" id="A0A061AL02"/>
<dbReference type="OrthoDB" id="5817083at2759"/>
<dbReference type="GO" id="GO:0016020">
    <property type="term" value="C:membrane"/>
    <property type="evidence" value="ECO:0007669"/>
    <property type="project" value="UniProtKB-SubCell"/>
</dbReference>
<organism evidence="5">
    <name type="scientific">Cyberlindnera fabianii</name>
    <name type="common">Yeast</name>
    <name type="synonym">Hansenula fabianii</name>
    <dbReference type="NCBI Taxonomy" id="36022"/>
    <lineage>
        <taxon>Eukaryota</taxon>
        <taxon>Fungi</taxon>
        <taxon>Dikarya</taxon>
        <taxon>Ascomycota</taxon>
        <taxon>Saccharomycotina</taxon>
        <taxon>Saccharomycetes</taxon>
        <taxon>Phaffomycetales</taxon>
        <taxon>Phaffomycetaceae</taxon>
        <taxon>Cyberlindnera</taxon>
    </lineage>
</organism>
<accession>A0A061AL02</accession>
<dbReference type="VEuPathDB" id="FungiDB:BON22_1584"/>